<dbReference type="EMBL" id="AEDS01000042">
    <property type="protein sequence ID" value="EFL57979.1"/>
    <property type="molecule type" value="Genomic_DNA"/>
</dbReference>
<dbReference type="Gene3D" id="1.10.260.40">
    <property type="entry name" value="lambda repressor-like DNA-binding domains"/>
    <property type="match status" value="1"/>
</dbReference>
<name>E1LBP4_9FIRM</name>
<dbReference type="PANTHER" id="PTHR46558:SF4">
    <property type="entry name" value="DNA-BIDING PHAGE PROTEIN"/>
    <property type="match status" value="1"/>
</dbReference>
<gene>
    <name evidence="3" type="ORF">HMPREF9684_0043</name>
</gene>
<protein>
    <submittedName>
        <fullName evidence="3">DNA-binding helix-turn-helix protein</fullName>
    </submittedName>
</protein>
<accession>E1LBP4</accession>
<evidence type="ECO:0000313" key="3">
    <source>
        <dbReference type="EMBL" id="EFL57979.1"/>
    </source>
</evidence>
<evidence type="ECO:0000256" key="1">
    <source>
        <dbReference type="ARBA" id="ARBA00023125"/>
    </source>
</evidence>
<dbReference type="SMART" id="SM00530">
    <property type="entry name" value="HTH_XRE"/>
    <property type="match status" value="1"/>
</dbReference>
<dbReference type="GO" id="GO:0003677">
    <property type="term" value="F:DNA binding"/>
    <property type="evidence" value="ECO:0007669"/>
    <property type="project" value="UniProtKB-KW"/>
</dbReference>
<evidence type="ECO:0000313" key="4">
    <source>
        <dbReference type="Proteomes" id="UP000005942"/>
    </source>
</evidence>
<dbReference type="AlphaFoldDB" id="E1LBP4"/>
<comment type="caution">
    <text evidence="3">The sequence shown here is derived from an EMBL/GenBank/DDBJ whole genome shotgun (WGS) entry which is preliminary data.</text>
</comment>
<evidence type="ECO:0000259" key="2">
    <source>
        <dbReference type="PROSITE" id="PS50943"/>
    </source>
</evidence>
<reference evidence="3 4" key="1">
    <citation type="submission" date="2010-08" db="EMBL/GenBank/DDBJ databases">
        <authorList>
            <person name="Durkin A.S."/>
            <person name="Madupu R."/>
            <person name="Torralba M."/>
            <person name="Gillis M."/>
            <person name="Methe B."/>
            <person name="Sutton G."/>
            <person name="Nelson K.E."/>
        </authorList>
    </citation>
    <scope>NUCLEOTIDE SEQUENCE [LARGE SCALE GENOMIC DNA]</scope>
    <source>
        <strain evidence="3 4">ACS-134-V-Col7a</strain>
    </source>
</reference>
<dbReference type="InterPro" id="IPR001387">
    <property type="entry name" value="Cro/C1-type_HTH"/>
</dbReference>
<proteinExistence type="predicted"/>
<organism evidence="3 4">
    <name type="scientific">Veillonella atypica ACS-134-V-Col7a</name>
    <dbReference type="NCBI Taxonomy" id="866778"/>
    <lineage>
        <taxon>Bacteria</taxon>
        <taxon>Bacillati</taxon>
        <taxon>Bacillota</taxon>
        <taxon>Negativicutes</taxon>
        <taxon>Veillonellales</taxon>
        <taxon>Veillonellaceae</taxon>
        <taxon>Veillonella</taxon>
    </lineage>
</organism>
<sequence>MRARKGATQAQVAADLGISVATYNAWEKDISNVAISKVVALAEYFGCTVDQIFLTRNLN</sequence>
<dbReference type="Pfam" id="PF01381">
    <property type="entry name" value="HTH_3"/>
    <property type="match status" value="1"/>
</dbReference>
<dbReference type="InterPro" id="IPR010982">
    <property type="entry name" value="Lambda_DNA-bd_dom_sf"/>
</dbReference>
<feature type="domain" description="HTH cro/C1-type" evidence="2">
    <location>
        <begin position="1"/>
        <end position="52"/>
    </location>
</feature>
<keyword evidence="1 3" id="KW-0238">DNA-binding</keyword>
<dbReference type="PANTHER" id="PTHR46558">
    <property type="entry name" value="TRACRIPTIONAL REGULATORY PROTEIN-RELATED-RELATED"/>
    <property type="match status" value="1"/>
</dbReference>
<dbReference type="SUPFAM" id="SSF47413">
    <property type="entry name" value="lambda repressor-like DNA-binding domains"/>
    <property type="match status" value="1"/>
</dbReference>
<dbReference type="PROSITE" id="PS50943">
    <property type="entry name" value="HTH_CROC1"/>
    <property type="match status" value="1"/>
</dbReference>
<dbReference type="CDD" id="cd00093">
    <property type="entry name" value="HTH_XRE"/>
    <property type="match status" value="1"/>
</dbReference>
<dbReference type="Proteomes" id="UP000005942">
    <property type="component" value="Unassembled WGS sequence"/>
</dbReference>